<organism evidence="7 8">
    <name type="scientific">Chelatococcus caeni</name>
    <dbReference type="NCBI Taxonomy" id="1348468"/>
    <lineage>
        <taxon>Bacteria</taxon>
        <taxon>Pseudomonadati</taxon>
        <taxon>Pseudomonadota</taxon>
        <taxon>Alphaproteobacteria</taxon>
        <taxon>Hyphomicrobiales</taxon>
        <taxon>Chelatococcaceae</taxon>
        <taxon>Chelatococcus</taxon>
    </lineage>
</organism>
<reference evidence="7 8" key="1">
    <citation type="submission" date="2020-08" db="EMBL/GenBank/DDBJ databases">
        <title>Genomic Encyclopedia of Type Strains, Phase IV (KMG-IV): sequencing the most valuable type-strain genomes for metagenomic binning, comparative biology and taxonomic classification.</title>
        <authorList>
            <person name="Goeker M."/>
        </authorList>
    </citation>
    <scope>NUCLEOTIDE SEQUENCE [LARGE SCALE GENOMIC DNA]</scope>
    <source>
        <strain evidence="7 8">DSM 103737</strain>
    </source>
</reference>
<dbReference type="Pfam" id="PF01699">
    <property type="entry name" value="Na_Ca_ex"/>
    <property type="match status" value="2"/>
</dbReference>
<dbReference type="GO" id="GO:0005262">
    <property type="term" value="F:calcium channel activity"/>
    <property type="evidence" value="ECO:0007669"/>
    <property type="project" value="TreeGrafter"/>
</dbReference>
<keyword evidence="2 5" id="KW-0812">Transmembrane</keyword>
<feature type="transmembrane region" description="Helical" evidence="5">
    <location>
        <begin position="207"/>
        <end position="226"/>
    </location>
</feature>
<feature type="transmembrane region" description="Helical" evidence="5">
    <location>
        <begin position="76"/>
        <end position="100"/>
    </location>
</feature>
<feature type="transmembrane region" description="Helical" evidence="5">
    <location>
        <begin position="238"/>
        <end position="257"/>
    </location>
</feature>
<dbReference type="InterPro" id="IPR004481">
    <property type="entry name" value="K/Na/Ca-exchanger"/>
</dbReference>
<protein>
    <submittedName>
        <fullName evidence="7">Cation:H+ antiporter</fullName>
    </submittedName>
</protein>
<keyword evidence="8" id="KW-1185">Reference proteome</keyword>
<dbReference type="Gene3D" id="1.20.1420.30">
    <property type="entry name" value="NCX, central ion-binding region"/>
    <property type="match status" value="2"/>
</dbReference>
<feature type="domain" description="Sodium/calcium exchanger membrane region" evidence="6">
    <location>
        <begin position="13"/>
        <end position="159"/>
    </location>
</feature>
<dbReference type="AlphaFoldDB" id="A0A840C1Z7"/>
<evidence type="ECO:0000259" key="6">
    <source>
        <dbReference type="Pfam" id="PF01699"/>
    </source>
</evidence>
<dbReference type="InterPro" id="IPR044880">
    <property type="entry name" value="NCX_ion-bd_dom_sf"/>
</dbReference>
<evidence type="ECO:0000256" key="4">
    <source>
        <dbReference type="ARBA" id="ARBA00023136"/>
    </source>
</evidence>
<accession>A0A840C1Z7</accession>
<evidence type="ECO:0000256" key="2">
    <source>
        <dbReference type="ARBA" id="ARBA00022692"/>
    </source>
</evidence>
<dbReference type="EMBL" id="JACIEN010000001">
    <property type="protein sequence ID" value="MBB4016467.1"/>
    <property type="molecule type" value="Genomic_DNA"/>
</dbReference>
<dbReference type="InterPro" id="IPR004837">
    <property type="entry name" value="NaCa_Exmemb"/>
</dbReference>
<dbReference type="PANTHER" id="PTHR10846:SF8">
    <property type="entry name" value="INNER MEMBRANE PROTEIN YRBG"/>
    <property type="match status" value="1"/>
</dbReference>
<sequence>MPDFSSFSPLLNVALFAVAAIVVWLAGARLARYAAAISAVTGLGQAVIGIVLLAGVTSLPEIGVVLTSAARDNADLALNSIFGSIALQVALLAVVDFVIGRRALTAVVPEPGVMLQGSLNVILIAAAAAAMIVGDVPVLGIGLWAWGLMLAYLVSVWVLAGAEGRRPWLAARDGRVDRAIVEEPAGGGQGGRKGTHGGCAQGSLSSLVPRTAAAGITILIAGFILAQSGEALADQTGIGSSFIGFVLVAFATSLPELSTALSSARQGLFTMAISDILGTNLINVAMVFLIDLVAPGEPVMTRAGAFSVFGVLLAVVVTALFLAGLAERRDRSLLRMGYDSILVLAVYAGGLVFLYFLRQQP</sequence>
<dbReference type="GO" id="GO:0005886">
    <property type="term" value="C:plasma membrane"/>
    <property type="evidence" value="ECO:0007669"/>
    <property type="project" value="TreeGrafter"/>
</dbReference>
<feature type="transmembrane region" description="Helical" evidence="5">
    <location>
        <begin position="33"/>
        <end position="56"/>
    </location>
</feature>
<comment type="caution">
    <text evidence="7">The sequence shown here is derived from an EMBL/GenBank/DDBJ whole genome shotgun (WGS) entry which is preliminary data.</text>
</comment>
<feature type="transmembrane region" description="Helical" evidence="5">
    <location>
        <begin position="338"/>
        <end position="357"/>
    </location>
</feature>
<gene>
    <name evidence="7" type="ORF">GGR16_001473</name>
</gene>
<feature type="domain" description="Sodium/calcium exchanger membrane region" evidence="6">
    <location>
        <begin position="213"/>
        <end position="355"/>
    </location>
</feature>
<comment type="subcellular location">
    <subcellularLocation>
        <location evidence="1">Membrane</location>
        <topology evidence="1">Multi-pass membrane protein</topology>
    </subcellularLocation>
</comment>
<name>A0A840C1Z7_9HYPH</name>
<evidence type="ECO:0000313" key="8">
    <source>
        <dbReference type="Proteomes" id="UP000577362"/>
    </source>
</evidence>
<feature type="transmembrane region" description="Helical" evidence="5">
    <location>
        <begin position="306"/>
        <end position="326"/>
    </location>
</feature>
<evidence type="ECO:0000256" key="3">
    <source>
        <dbReference type="ARBA" id="ARBA00022989"/>
    </source>
</evidence>
<evidence type="ECO:0000256" key="1">
    <source>
        <dbReference type="ARBA" id="ARBA00004141"/>
    </source>
</evidence>
<keyword evidence="4 5" id="KW-0472">Membrane</keyword>
<dbReference type="Proteomes" id="UP000577362">
    <property type="component" value="Unassembled WGS sequence"/>
</dbReference>
<evidence type="ECO:0000313" key="7">
    <source>
        <dbReference type="EMBL" id="MBB4016467.1"/>
    </source>
</evidence>
<dbReference type="PANTHER" id="PTHR10846">
    <property type="entry name" value="SODIUM/POTASSIUM/CALCIUM EXCHANGER"/>
    <property type="match status" value="1"/>
</dbReference>
<evidence type="ECO:0000256" key="5">
    <source>
        <dbReference type="SAM" id="Phobius"/>
    </source>
</evidence>
<proteinExistence type="predicted"/>
<feature type="transmembrane region" description="Helical" evidence="5">
    <location>
        <begin position="269"/>
        <end position="294"/>
    </location>
</feature>
<dbReference type="GO" id="GO:0008273">
    <property type="term" value="F:calcium, potassium:sodium antiporter activity"/>
    <property type="evidence" value="ECO:0007669"/>
    <property type="project" value="TreeGrafter"/>
</dbReference>
<feature type="transmembrane region" description="Helical" evidence="5">
    <location>
        <begin position="6"/>
        <end position="26"/>
    </location>
</feature>
<keyword evidence="3 5" id="KW-1133">Transmembrane helix</keyword>
<dbReference type="GO" id="GO:0006874">
    <property type="term" value="P:intracellular calcium ion homeostasis"/>
    <property type="evidence" value="ECO:0007669"/>
    <property type="project" value="TreeGrafter"/>
</dbReference>
<dbReference type="RefSeq" id="WP_183316130.1">
    <property type="nucleotide sequence ID" value="NZ_JACIEN010000001.1"/>
</dbReference>
<feature type="transmembrane region" description="Helical" evidence="5">
    <location>
        <begin position="112"/>
        <end position="133"/>
    </location>
</feature>
<feature type="transmembrane region" description="Helical" evidence="5">
    <location>
        <begin position="139"/>
        <end position="160"/>
    </location>
</feature>